<dbReference type="CDD" id="cd07731">
    <property type="entry name" value="ComA-like_MBL-fold"/>
    <property type="match status" value="1"/>
</dbReference>
<dbReference type="InterPro" id="IPR004477">
    <property type="entry name" value="ComEC_N"/>
</dbReference>
<proteinExistence type="predicted"/>
<dbReference type="PANTHER" id="PTHR30619">
    <property type="entry name" value="DNA INTERNALIZATION/COMPETENCE PROTEIN COMEC/REC2"/>
    <property type="match status" value="1"/>
</dbReference>
<feature type="transmembrane region" description="Helical" evidence="6">
    <location>
        <begin position="257"/>
        <end position="278"/>
    </location>
</feature>
<gene>
    <name evidence="8" type="ORF">OVN18_10855</name>
</gene>
<dbReference type="SMART" id="SM00849">
    <property type="entry name" value="Lactamase_B"/>
    <property type="match status" value="1"/>
</dbReference>
<protein>
    <submittedName>
        <fullName evidence="8">ComEC/Rec2 family competence protein</fullName>
    </submittedName>
</protein>
<feature type="transmembrane region" description="Helical" evidence="6">
    <location>
        <begin position="73"/>
        <end position="95"/>
    </location>
</feature>
<keyword evidence="4 6" id="KW-1133">Transmembrane helix</keyword>
<dbReference type="NCBIfam" id="TIGR00360">
    <property type="entry name" value="ComEC_N-term"/>
    <property type="match status" value="1"/>
</dbReference>
<reference evidence="8" key="1">
    <citation type="submission" date="2022-11" db="EMBL/GenBank/DDBJ databases">
        <title>Description of Microcella daejonensis nov. sp, isolated from riverside soil.</title>
        <authorList>
            <person name="Molina K.M."/>
            <person name="Kim S.B."/>
        </authorList>
    </citation>
    <scope>NUCLEOTIDE SEQUENCE</scope>
    <source>
        <strain evidence="8">MMS21-STM12</strain>
    </source>
</reference>
<evidence type="ECO:0000313" key="8">
    <source>
        <dbReference type="EMBL" id="WAB81047.1"/>
    </source>
</evidence>
<keyword evidence="3 6" id="KW-0812">Transmembrane</keyword>
<dbReference type="Pfam" id="PF03772">
    <property type="entry name" value="Competence"/>
    <property type="match status" value="1"/>
</dbReference>
<dbReference type="KEGG" id="mdb:OVN18_10855"/>
<feature type="transmembrane region" description="Helical" evidence="6">
    <location>
        <begin position="285"/>
        <end position="301"/>
    </location>
</feature>
<keyword evidence="5 6" id="KW-0472">Membrane</keyword>
<feature type="domain" description="Metallo-beta-lactamase" evidence="7">
    <location>
        <begin position="548"/>
        <end position="717"/>
    </location>
</feature>
<dbReference type="Gene3D" id="3.60.15.10">
    <property type="entry name" value="Ribonuclease Z/Hydroxyacylglutathione hydrolase-like"/>
    <property type="match status" value="1"/>
</dbReference>
<feature type="transmembrane region" description="Helical" evidence="6">
    <location>
        <begin position="353"/>
        <end position="370"/>
    </location>
</feature>
<dbReference type="InterPro" id="IPR036866">
    <property type="entry name" value="RibonucZ/Hydroxyglut_hydro"/>
</dbReference>
<keyword evidence="9" id="KW-1185">Reference proteome</keyword>
<feature type="transmembrane region" description="Helical" evidence="6">
    <location>
        <begin position="28"/>
        <end position="61"/>
    </location>
</feature>
<accession>A0A9E8ML42</accession>
<keyword evidence="2" id="KW-1003">Cell membrane</keyword>
<dbReference type="InterPro" id="IPR052159">
    <property type="entry name" value="Competence_DNA_uptake"/>
</dbReference>
<organism evidence="8 9">
    <name type="scientific">Microcella daejeonensis</name>
    <dbReference type="NCBI Taxonomy" id="2994971"/>
    <lineage>
        <taxon>Bacteria</taxon>
        <taxon>Bacillati</taxon>
        <taxon>Actinomycetota</taxon>
        <taxon>Actinomycetes</taxon>
        <taxon>Micrococcales</taxon>
        <taxon>Microbacteriaceae</taxon>
        <taxon>Microcella</taxon>
    </lineage>
</organism>
<dbReference type="GO" id="GO:0005886">
    <property type="term" value="C:plasma membrane"/>
    <property type="evidence" value="ECO:0007669"/>
    <property type="project" value="UniProtKB-SubCell"/>
</dbReference>
<dbReference type="Pfam" id="PF00753">
    <property type="entry name" value="Lactamase_B"/>
    <property type="match status" value="1"/>
</dbReference>
<evidence type="ECO:0000256" key="6">
    <source>
        <dbReference type="SAM" id="Phobius"/>
    </source>
</evidence>
<name>A0A9E8ML42_9MICO</name>
<evidence type="ECO:0000256" key="4">
    <source>
        <dbReference type="ARBA" id="ARBA00022989"/>
    </source>
</evidence>
<dbReference type="Proteomes" id="UP001164706">
    <property type="component" value="Chromosome"/>
</dbReference>
<dbReference type="RefSeq" id="WP_267780799.1">
    <property type="nucleotide sequence ID" value="NZ_CP113089.1"/>
</dbReference>
<feature type="transmembrane region" description="Helical" evidence="6">
    <location>
        <begin position="382"/>
        <end position="403"/>
    </location>
</feature>
<evidence type="ECO:0000256" key="2">
    <source>
        <dbReference type="ARBA" id="ARBA00022475"/>
    </source>
</evidence>
<evidence type="ECO:0000313" key="9">
    <source>
        <dbReference type="Proteomes" id="UP001164706"/>
    </source>
</evidence>
<feature type="transmembrane region" description="Helical" evidence="6">
    <location>
        <begin position="442"/>
        <end position="465"/>
    </location>
</feature>
<comment type="subcellular location">
    <subcellularLocation>
        <location evidence="1">Cell membrane</location>
        <topology evidence="1">Multi-pass membrane protein</topology>
    </subcellularLocation>
</comment>
<feature type="transmembrane region" description="Helical" evidence="6">
    <location>
        <begin position="477"/>
        <end position="497"/>
    </location>
</feature>
<dbReference type="AlphaFoldDB" id="A0A9E8ML42"/>
<dbReference type="PANTHER" id="PTHR30619:SF1">
    <property type="entry name" value="RECOMBINATION PROTEIN 2"/>
    <property type="match status" value="1"/>
</dbReference>
<evidence type="ECO:0000256" key="1">
    <source>
        <dbReference type="ARBA" id="ARBA00004651"/>
    </source>
</evidence>
<dbReference type="InterPro" id="IPR035681">
    <property type="entry name" value="ComA-like_MBL"/>
</dbReference>
<dbReference type="SUPFAM" id="SSF56281">
    <property type="entry name" value="Metallo-hydrolase/oxidoreductase"/>
    <property type="match status" value="1"/>
</dbReference>
<evidence type="ECO:0000256" key="5">
    <source>
        <dbReference type="ARBA" id="ARBA00023136"/>
    </source>
</evidence>
<dbReference type="InterPro" id="IPR001279">
    <property type="entry name" value="Metallo-B-lactamas"/>
</dbReference>
<feature type="transmembrane region" description="Helical" evidence="6">
    <location>
        <begin position="330"/>
        <end position="347"/>
    </location>
</feature>
<evidence type="ECO:0000256" key="3">
    <source>
        <dbReference type="ARBA" id="ARBA00022692"/>
    </source>
</evidence>
<sequence length="798" mass="79928">MSGAPVVARDTAAHPTAVDARLALPAGVGWLAAVLLVALPQAALATSVIALAAALSSVLVVRRAARRPRVPGLVRALLPSVVAVGVVAAAIALAAPARIPPLLADLGEEGGSAVGVVALEATVAPGAEGGADATLLVLEDRGTGEELGMRVPVRLLQVPAEERLALGTRLDARWRVLPTEAGDDRAALLAPMGAVTVGGAAPPLLSAADDLRARFLDVAGVFRGDGAALLPGLAIGDTSAVSDELDDAMKASSLSHLTAVSGANCAIVVGLVMGAGALAGWPRPVRIGVALAALGGFVLLVTPEPSVVRAAVMAAVVLVALAGGRPGRGLPVLGAAVLGILVLDPWTSREYGFVLSVLATAALLLLAGPLAERLGRVMPAPLALAIAVPLAAQIACQPVLVLLEPSIPLAGVAANILAAPAAPVATIVGMLACLLAPVAPPFALGAAGIAWLPASWIGGIARVAAELPGAQLPWPEGGAGAVLLAVVIAGLLGAAGVPPVLGRRGRRRALAATSGLLAVTAGLTVGTATLQGFGRPSDWTIAQCDIGQGDAVLVRSAGEIALIDTGAEPELLDACLRTLGIDRLDLLVLTHFDHDHVGAVDVVVGRVDEVIAGPLADERDAEILDALAAGGAVVRPVAAGEQGMLGAQSWRVLWPPDHRGIEPGNDASLVLEWRAAGECSVACAPSMLALGDLGQEAQRGLLAAVRIRAVSVVKVSHHGSADQEPELYRAAAATLGLIGVGEGNTYGHPAPEALDAVTAAGGTPVRSDAHGLVLIAPEPGRPDVWRVWTERGELDRGG</sequence>
<feature type="transmembrane region" description="Helical" evidence="6">
    <location>
        <begin position="307"/>
        <end position="323"/>
    </location>
</feature>
<evidence type="ECO:0000259" key="7">
    <source>
        <dbReference type="SMART" id="SM00849"/>
    </source>
</evidence>
<feature type="transmembrane region" description="Helical" evidence="6">
    <location>
        <begin position="409"/>
        <end position="435"/>
    </location>
</feature>
<feature type="transmembrane region" description="Helical" evidence="6">
    <location>
        <begin position="509"/>
        <end position="530"/>
    </location>
</feature>
<dbReference type="EMBL" id="CP113089">
    <property type="protein sequence ID" value="WAB81047.1"/>
    <property type="molecule type" value="Genomic_DNA"/>
</dbReference>